<comment type="caution">
    <text evidence="1">The sequence shown here is derived from an EMBL/GenBank/DDBJ whole genome shotgun (WGS) entry which is preliminary data.</text>
</comment>
<dbReference type="Proteomes" id="UP000649617">
    <property type="component" value="Unassembled WGS sequence"/>
</dbReference>
<proteinExistence type="predicted"/>
<evidence type="ECO:0000313" key="2">
    <source>
        <dbReference type="Proteomes" id="UP000649617"/>
    </source>
</evidence>
<accession>A0A812VLL6</accession>
<evidence type="ECO:0000313" key="1">
    <source>
        <dbReference type="EMBL" id="CAE7642555.1"/>
    </source>
</evidence>
<sequence>MESAESLVAWLSRDLGIALQTFRGLSDSQVAFAVALGQMREQTQTPTRSLAKVPCPFISRYPQQLCGIWSLTPEGRAAQQFLDSSAVMHVNKMWGLMLFTWLGAGGTQGRAFQQLMAVPEMSNYRCDDRQPLEVINYAKLCVEHLGGHTRQFFGSDGRDKSQRLGKSAEGMLAAWHEAVPALTKAFGEGTSSFMAALGRLPKAGPLAQKEICSYLGVSTHFSYMAEEIPFGSGAEKGARLFLQLEDNFLDGAKALRKKLEDCMLQHFPGLKGKSDLGYLSVVDIEIFCCYGCSYLCKFIQKLRDRLKQPFCKVPYYEALELAEGFTTPTGWVLHVNGRPALEIELPAFSCASESKKPRLSSSLFSLGEDWRRLEQGLGQTQKQKHACFKAVKELGRCTEQEILQKLQLYVDREELDKPEQPLSKVWGHYRPKLLQEGFLVVTEP</sequence>
<dbReference type="OrthoDB" id="433938at2759"/>
<organism evidence="1 2">
    <name type="scientific">Symbiodinium pilosum</name>
    <name type="common">Dinoflagellate</name>
    <dbReference type="NCBI Taxonomy" id="2952"/>
    <lineage>
        <taxon>Eukaryota</taxon>
        <taxon>Sar</taxon>
        <taxon>Alveolata</taxon>
        <taxon>Dinophyceae</taxon>
        <taxon>Suessiales</taxon>
        <taxon>Symbiodiniaceae</taxon>
        <taxon>Symbiodinium</taxon>
    </lineage>
</organism>
<name>A0A812VLL6_SYMPI</name>
<reference evidence="1" key="1">
    <citation type="submission" date="2021-02" db="EMBL/GenBank/DDBJ databases">
        <authorList>
            <person name="Dougan E. K."/>
            <person name="Rhodes N."/>
            <person name="Thang M."/>
            <person name="Chan C."/>
        </authorList>
    </citation>
    <scope>NUCLEOTIDE SEQUENCE</scope>
</reference>
<protein>
    <submittedName>
        <fullName evidence="1">Uncharacterized protein</fullName>
    </submittedName>
</protein>
<dbReference type="EMBL" id="CAJNIZ010042896">
    <property type="protein sequence ID" value="CAE7642555.1"/>
    <property type="molecule type" value="Genomic_DNA"/>
</dbReference>
<keyword evidence="2" id="KW-1185">Reference proteome</keyword>
<gene>
    <name evidence="1" type="ORF">SPIL2461_LOCUS17030</name>
</gene>
<dbReference type="AlphaFoldDB" id="A0A812VLL6"/>